<feature type="domain" description="DUF5605" evidence="1">
    <location>
        <begin position="268"/>
        <end position="338"/>
    </location>
</feature>
<dbReference type="Pfam" id="PF18310">
    <property type="entry name" value="DUF5605"/>
    <property type="match status" value="1"/>
</dbReference>
<sequence>MNLMAAHLMATHLMATTAFGWHLHGEKRRAQTLATLESSPFDRVRMAAFATRCTLDELEERVAELARIGVTAELVLLHPGDGLADLGAAVRYLEEVVPRLAPHENVWWSLSSSPGDFPFLTEHDWVRLAHLVAEEDPGHHPLSITVEAGSPLLWRRAFTHGSVRARSPRDAWVRTRDHHLPVHMDMCGFEGDSHDPWHSLTAEEAVTMAWDGAVRRRNVTHGESYVDDDGLTWSEDGGTLAGAAVPRLALLRSVVAGIPAEARYRDRDAPMLELPGEFYLEFCGEHRFPQREYGVPAGRYEAEVIDTWEMTVTPLGVLEGEALTVPLPGTVGQAVRLRRLP</sequence>
<reference evidence="2 3" key="1">
    <citation type="submission" date="2019-10" db="EMBL/GenBank/DDBJ databases">
        <title>Nonomuraea sp. nov., isolated from Phyllanthus amarus.</title>
        <authorList>
            <person name="Klykleung N."/>
            <person name="Tanasupawat S."/>
        </authorList>
    </citation>
    <scope>NUCLEOTIDE SEQUENCE [LARGE SCALE GENOMIC DNA]</scope>
    <source>
        <strain evidence="2 3">PA1-10</strain>
    </source>
</reference>
<evidence type="ECO:0000259" key="1">
    <source>
        <dbReference type="Pfam" id="PF18310"/>
    </source>
</evidence>
<name>A0A5C4WQX3_9ACTN</name>
<evidence type="ECO:0000313" key="2">
    <source>
        <dbReference type="EMBL" id="KAB8195999.1"/>
    </source>
</evidence>
<protein>
    <recommendedName>
        <fullName evidence="1">DUF5605 domain-containing protein</fullName>
    </recommendedName>
</protein>
<dbReference type="Gene3D" id="3.20.20.80">
    <property type="entry name" value="Glycosidases"/>
    <property type="match status" value="1"/>
</dbReference>
<gene>
    <name evidence="2" type="ORF">FH608_011045</name>
</gene>
<dbReference type="InterPro" id="IPR041239">
    <property type="entry name" value="DUF5605"/>
</dbReference>
<dbReference type="AlphaFoldDB" id="A0A5C4WQX3"/>
<dbReference type="Gene3D" id="2.60.40.3950">
    <property type="match status" value="1"/>
</dbReference>
<accession>A0A5C4WQX3</accession>
<accession>A0A5P9YNW9</accession>
<comment type="caution">
    <text evidence="2">The sequence shown here is derived from an EMBL/GenBank/DDBJ whole genome shotgun (WGS) entry which is preliminary data.</text>
</comment>
<dbReference type="Proteomes" id="UP000312512">
    <property type="component" value="Unassembled WGS sequence"/>
</dbReference>
<dbReference type="RefSeq" id="WP_139630316.1">
    <property type="nucleotide sequence ID" value="NZ_CP045572.1"/>
</dbReference>
<keyword evidence="3" id="KW-1185">Reference proteome</keyword>
<proteinExistence type="predicted"/>
<organism evidence="2 3">
    <name type="scientific">Nonomuraea phyllanthi</name>
    <dbReference type="NCBI Taxonomy" id="2219224"/>
    <lineage>
        <taxon>Bacteria</taxon>
        <taxon>Bacillati</taxon>
        <taxon>Actinomycetota</taxon>
        <taxon>Actinomycetes</taxon>
        <taxon>Streptosporangiales</taxon>
        <taxon>Streptosporangiaceae</taxon>
        <taxon>Nonomuraea</taxon>
    </lineage>
</organism>
<evidence type="ECO:0000313" key="3">
    <source>
        <dbReference type="Proteomes" id="UP000312512"/>
    </source>
</evidence>
<dbReference type="OrthoDB" id="127163at2"/>
<dbReference type="EMBL" id="VDLX02000003">
    <property type="protein sequence ID" value="KAB8195999.1"/>
    <property type="molecule type" value="Genomic_DNA"/>
</dbReference>